<dbReference type="RefSeq" id="WP_111593184.1">
    <property type="nucleotide sequence ID" value="NZ_QLMA01000005.1"/>
</dbReference>
<protein>
    <submittedName>
        <fullName evidence="8">SusD-like starch-binding protein associating with outer membrane</fullName>
    </submittedName>
</protein>
<evidence type="ECO:0000313" key="9">
    <source>
        <dbReference type="Proteomes" id="UP000249819"/>
    </source>
</evidence>
<dbReference type="AlphaFoldDB" id="A0A327VZJ6"/>
<keyword evidence="4" id="KW-0472">Membrane</keyword>
<dbReference type="OrthoDB" id="9792139at2"/>
<evidence type="ECO:0000256" key="4">
    <source>
        <dbReference type="ARBA" id="ARBA00023136"/>
    </source>
</evidence>
<organism evidence="8 9">
    <name type="scientific">Chitinophaga dinghuensis</name>
    <dbReference type="NCBI Taxonomy" id="1539050"/>
    <lineage>
        <taxon>Bacteria</taxon>
        <taxon>Pseudomonadati</taxon>
        <taxon>Bacteroidota</taxon>
        <taxon>Chitinophagia</taxon>
        <taxon>Chitinophagales</taxon>
        <taxon>Chitinophagaceae</taxon>
        <taxon>Chitinophaga</taxon>
    </lineage>
</organism>
<proteinExistence type="inferred from homology"/>
<feature type="domain" description="RagB/SusD" evidence="6">
    <location>
        <begin position="331"/>
        <end position="425"/>
    </location>
</feature>
<evidence type="ECO:0000256" key="5">
    <source>
        <dbReference type="ARBA" id="ARBA00023237"/>
    </source>
</evidence>
<dbReference type="EMBL" id="QLMA01000005">
    <property type="protein sequence ID" value="RAJ80174.1"/>
    <property type="molecule type" value="Genomic_DNA"/>
</dbReference>
<evidence type="ECO:0000256" key="1">
    <source>
        <dbReference type="ARBA" id="ARBA00004442"/>
    </source>
</evidence>
<evidence type="ECO:0000256" key="3">
    <source>
        <dbReference type="ARBA" id="ARBA00022729"/>
    </source>
</evidence>
<dbReference type="SUPFAM" id="SSF48452">
    <property type="entry name" value="TPR-like"/>
    <property type="match status" value="1"/>
</dbReference>
<gene>
    <name evidence="8" type="ORF">CLV59_105282</name>
</gene>
<evidence type="ECO:0000256" key="2">
    <source>
        <dbReference type="ARBA" id="ARBA00006275"/>
    </source>
</evidence>
<evidence type="ECO:0000313" key="8">
    <source>
        <dbReference type="EMBL" id="RAJ80174.1"/>
    </source>
</evidence>
<dbReference type="CDD" id="cd08977">
    <property type="entry name" value="SusD"/>
    <property type="match status" value="1"/>
</dbReference>
<feature type="domain" description="SusD-like N-terminal" evidence="7">
    <location>
        <begin position="76"/>
        <end position="228"/>
    </location>
</feature>
<reference evidence="8 9" key="1">
    <citation type="submission" date="2018-06" db="EMBL/GenBank/DDBJ databases">
        <title>Genomic Encyclopedia of Archaeal and Bacterial Type Strains, Phase II (KMG-II): from individual species to whole genera.</title>
        <authorList>
            <person name="Goeker M."/>
        </authorList>
    </citation>
    <scope>NUCLEOTIDE SEQUENCE [LARGE SCALE GENOMIC DNA]</scope>
    <source>
        <strain evidence="8 9">DSM 29821</strain>
    </source>
</reference>
<name>A0A327VZJ6_9BACT</name>
<evidence type="ECO:0000259" key="6">
    <source>
        <dbReference type="Pfam" id="PF07980"/>
    </source>
</evidence>
<comment type="similarity">
    <text evidence="2">Belongs to the SusD family.</text>
</comment>
<dbReference type="Gene3D" id="1.25.40.390">
    <property type="match status" value="1"/>
</dbReference>
<dbReference type="Proteomes" id="UP000249819">
    <property type="component" value="Unassembled WGS sequence"/>
</dbReference>
<comment type="caution">
    <text evidence="8">The sequence shown here is derived from an EMBL/GenBank/DDBJ whole genome shotgun (WGS) entry which is preliminary data.</text>
</comment>
<keyword evidence="3" id="KW-0732">Signal</keyword>
<accession>A0A327VZJ6</accession>
<dbReference type="Pfam" id="PF07980">
    <property type="entry name" value="SusD_RagB"/>
    <property type="match status" value="1"/>
</dbReference>
<dbReference type="InterPro" id="IPR012944">
    <property type="entry name" value="SusD_RagB_dom"/>
</dbReference>
<dbReference type="InterPro" id="IPR011990">
    <property type="entry name" value="TPR-like_helical_dom_sf"/>
</dbReference>
<evidence type="ECO:0000259" key="7">
    <source>
        <dbReference type="Pfam" id="PF14322"/>
    </source>
</evidence>
<dbReference type="GO" id="GO:0009279">
    <property type="term" value="C:cell outer membrane"/>
    <property type="evidence" value="ECO:0007669"/>
    <property type="project" value="UniProtKB-SubCell"/>
</dbReference>
<keyword evidence="5" id="KW-0998">Cell outer membrane</keyword>
<keyword evidence="9" id="KW-1185">Reference proteome</keyword>
<comment type="subcellular location">
    <subcellularLocation>
        <location evidence="1">Cell outer membrane</location>
    </subcellularLocation>
</comment>
<sequence length="460" mass="50745">MKKLSYSIYLAGLLLLNAGCSKQLDLKPEGTMVEADLLKDRQSAESFLADAYLQTMNACGADAYMLGDITGNIVSSFDQALVKGAIDPRDKNYEPYWQRPYAAINEANVIINNLPTYATFDPAIQKQFIGEAKFIRAYCHLILLQMYGDGALQGQGSNMGIPIMTTAFEGYDGSQNKARNTNAEVYTQILKDLDDAIAALPAVRSASLDQGSRATSGAAAALASRVCLYKQDYQRAATYANMVLNGNQYTLQKTFAAMWPNNGTGTGNYPINAETIFAFPESYNATANYGENNGIYYAYGYYTPLPDFLASYDATDDRFLAIKGGTFVPKYTDMRIRDNVIMIRLAEVMLTAAEAQAQVSGVNQGSVDLLNKIYSRSFSVNAVPKVYTMGDFTSKQQLIDRILLERKRELAFEGFARFDAIRYGKQPNPLMQPANYAMPIPQHEIDITGGLIKQNPGYVK</sequence>
<dbReference type="InterPro" id="IPR033985">
    <property type="entry name" value="SusD-like_N"/>
</dbReference>
<dbReference type="Pfam" id="PF14322">
    <property type="entry name" value="SusD-like_3"/>
    <property type="match status" value="1"/>
</dbReference>